<dbReference type="Proteomes" id="UP000280346">
    <property type="component" value="Unassembled WGS sequence"/>
</dbReference>
<reference evidence="1 2" key="1">
    <citation type="submission" date="2018-12" db="EMBL/GenBank/DDBJ databases">
        <authorList>
            <person name="Yang Y."/>
        </authorList>
    </citation>
    <scope>NUCLEOTIDE SEQUENCE [LARGE SCALE GENOMIC DNA]</scope>
    <source>
        <strain evidence="1 2">GSF71</strain>
    </source>
</reference>
<dbReference type="RefSeq" id="WP_126995065.1">
    <property type="nucleotide sequence ID" value="NZ_JBNPXW010000002.1"/>
</dbReference>
<proteinExistence type="predicted"/>
<evidence type="ECO:0000313" key="2">
    <source>
        <dbReference type="Proteomes" id="UP000280346"/>
    </source>
</evidence>
<dbReference type="EMBL" id="RZIJ01000002">
    <property type="protein sequence ID" value="RUQ75056.1"/>
    <property type="molecule type" value="Genomic_DNA"/>
</dbReference>
<organism evidence="1 2">
    <name type="scientific">Azospirillum doebereinerae</name>
    <dbReference type="NCBI Taxonomy" id="92933"/>
    <lineage>
        <taxon>Bacteria</taxon>
        <taxon>Pseudomonadati</taxon>
        <taxon>Pseudomonadota</taxon>
        <taxon>Alphaproteobacteria</taxon>
        <taxon>Rhodospirillales</taxon>
        <taxon>Azospirillaceae</taxon>
        <taxon>Azospirillum</taxon>
    </lineage>
</organism>
<dbReference type="OrthoDB" id="196672at2"/>
<protein>
    <submittedName>
        <fullName evidence="1">Uncharacterized protein</fullName>
    </submittedName>
</protein>
<keyword evidence="2" id="KW-1185">Reference proteome</keyword>
<dbReference type="AlphaFoldDB" id="A0A433JDS0"/>
<name>A0A433JDS0_9PROT</name>
<gene>
    <name evidence="1" type="ORF">EJ913_04140</name>
</gene>
<evidence type="ECO:0000313" key="1">
    <source>
        <dbReference type="EMBL" id="RUQ75056.1"/>
    </source>
</evidence>
<accession>A0A433JDS0</accession>
<comment type="caution">
    <text evidence="1">The sequence shown here is derived from an EMBL/GenBank/DDBJ whole genome shotgun (WGS) entry which is preliminary data.</text>
</comment>
<sequence>MSGLDYVKGYDFSRVIAHMQRDGLSRDEATQSAEQLRAFMALNAMRLESPVCLVAWEGMEPAWHAFILDTRAYARFCQNAFGGMLHHWPDAYGTAEFRAGWSKTVELAAKHFGIFLDRNPEARESGRGKQWNMAAFCSREPGEGEEWPLNVESNIQSVA</sequence>